<reference evidence="2 3" key="1">
    <citation type="submission" date="2019-09" db="EMBL/GenBank/DDBJ databases">
        <title>Wenzhouxiangella sp. Genome sequencing and assembly.</title>
        <authorList>
            <person name="Zhang R."/>
        </authorList>
    </citation>
    <scope>NUCLEOTIDE SEQUENCE [LARGE SCALE GENOMIC DNA]</scope>
    <source>
        <strain evidence="2 3">W260</strain>
    </source>
</reference>
<evidence type="ECO:0000313" key="2">
    <source>
        <dbReference type="EMBL" id="KAA9133503.1"/>
    </source>
</evidence>
<dbReference type="PANTHER" id="PTHR37946">
    <property type="entry name" value="SLL1969 PROTEIN"/>
    <property type="match status" value="1"/>
</dbReference>
<feature type="domain" description="AB hydrolase-1" evidence="1">
    <location>
        <begin position="16"/>
        <end position="146"/>
    </location>
</feature>
<dbReference type="RefSeq" id="WP_150863064.1">
    <property type="nucleotide sequence ID" value="NZ_VYXP01000002.1"/>
</dbReference>
<sequence>MTIPQHDNPADGINDIVLVHGLWFRAVFMRVLAGRLERRGFRVHSFDWSTTRAPITESALALRAFCDERVPGGAHLVGHSLGGLLILSMLAEPGWSAPGRVVFLGTPLQGSAVARRVRGWPGGEWLIGHAAMPLDSGMQGWPRQRDVGLVAGTMPVGLGVIAGGLPRPNDGVVAGAETRHEGLDGRIVMSVSHTGMLFSDAVATQVTAWLREGQFLPGEVSS</sequence>
<dbReference type="Gene3D" id="3.40.50.1820">
    <property type="entry name" value="alpha/beta hydrolase"/>
    <property type="match status" value="1"/>
</dbReference>
<accession>A0A5N0TEH5</accession>
<name>A0A5N0TEH5_9GAMM</name>
<protein>
    <submittedName>
        <fullName evidence="2">Alpha/beta fold hydrolase</fullName>
    </submittedName>
</protein>
<comment type="caution">
    <text evidence="2">The sequence shown here is derived from an EMBL/GenBank/DDBJ whole genome shotgun (WGS) entry which is preliminary data.</text>
</comment>
<evidence type="ECO:0000259" key="1">
    <source>
        <dbReference type="Pfam" id="PF12697"/>
    </source>
</evidence>
<dbReference type="Pfam" id="PF12697">
    <property type="entry name" value="Abhydrolase_6"/>
    <property type="match status" value="1"/>
</dbReference>
<gene>
    <name evidence="2" type="ORF">F3N42_03910</name>
</gene>
<dbReference type="EMBL" id="VYXP01000002">
    <property type="protein sequence ID" value="KAA9133503.1"/>
    <property type="molecule type" value="Genomic_DNA"/>
</dbReference>
<dbReference type="GO" id="GO:0016787">
    <property type="term" value="F:hydrolase activity"/>
    <property type="evidence" value="ECO:0007669"/>
    <property type="project" value="UniProtKB-KW"/>
</dbReference>
<keyword evidence="2" id="KW-0378">Hydrolase</keyword>
<evidence type="ECO:0000313" key="3">
    <source>
        <dbReference type="Proteomes" id="UP000325372"/>
    </source>
</evidence>
<dbReference type="Proteomes" id="UP000325372">
    <property type="component" value="Unassembled WGS sequence"/>
</dbReference>
<keyword evidence="3" id="KW-1185">Reference proteome</keyword>
<organism evidence="2 3">
    <name type="scientific">Marinihelvus fidelis</name>
    <dbReference type="NCBI Taxonomy" id="2613842"/>
    <lineage>
        <taxon>Bacteria</taxon>
        <taxon>Pseudomonadati</taxon>
        <taxon>Pseudomonadota</taxon>
        <taxon>Gammaproteobacteria</taxon>
        <taxon>Chromatiales</taxon>
        <taxon>Wenzhouxiangellaceae</taxon>
        <taxon>Marinihelvus</taxon>
    </lineage>
</organism>
<dbReference type="InterPro" id="IPR029058">
    <property type="entry name" value="AB_hydrolase_fold"/>
</dbReference>
<dbReference type="AlphaFoldDB" id="A0A5N0TEH5"/>
<dbReference type="PANTHER" id="PTHR37946:SF1">
    <property type="entry name" value="SLL1969 PROTEIN"/>
    <property type="match status" value="1"/>
</dbReference>
<proteinExistence type="predicted"/>
<dbReference type="SUPFAM" id="SSF53474">
    <property type="entry name" value="alpha/beta-Hydrolases"/>
    <property type="match status" value="1"/>
</dbReference>
<dbReference type="InterPro" id="IPR000073">
    <property type="entry name" value="AB_hydrolase_1"/>
</dbReference>